<evidence type="ECO:0008006" key="3">
    <source>
        <dbReference type="Google" id="ProtNLM"/>
    </source>
</evidence>
<organism evidence="1 2">
    <name type="scientific">Streptomyces bangladeshensis</name>
    <dbReference type="NCBI Taxonomy" id="295352"/>
    <lineage>
        <taxon>Bacteria</taxon>
        <taxon>Bacillati</taxon>
        <taxon>Actinomycetota</taxon>
        <taxon>Actinomycetes</taxon>
        <taxon>Kitasatosporales</taxon>
        <taxon>Streptomycetaceae</taxon>
        <taxon>Streptomyces</taxon>
    </lineage>
</organism>
<dbReference type="SUPFAM" id="SSF110296">
    <property type="entry name" value="Oligoxyloglucan reducing end-specific cellobiohydrolase"/>
    <property type="match status" value="1"/>
</dbReference>
<evidence type="ECO:0000313" key="1">
    <source>
        <dbReference type="EMBL" id="GAA2200016.1"/>
    </source>
</evidence>
<name>A0ABP5NNB1_9ACTN</name>
<protein>
    <recommendedName>
        <fullName evidence="3">Exo-alpha-sialidase</fullName>
    </recommendedName>
</protein>
<dbReference type="RefSeq" id="WP_059254617.1">
    <property type="nucleotide sequence ID" value="NZ_BAAAOQ010000016.1"/>
</dbReference>
<proteinExistence type="predicted"/>
<accession>A0ABP5NNB1</accession>
<evidence type="ECO:0000313" key="2">
    <source>
        <dbReference type="Proteomes" id="UP001501391"/>
    </source>
</evidence>
<dbReference type="Proteomes" id="UP001501391">
    <property type="component" value="Unassembled WGS sequence"/>
</dbReference>
<sequence length="464" mass="49894">MPTLTIVNITPVALSGDRTQDAEPSLAVNPQHPEEIVATAFTPDPMGGPLAPVYVSTDGGNTWVMRSIVPGGTAQLGTGDISVGFGSEGGALYAGILNAEASLRDILRMQILRSPDIASAAPMELLVSRDRADQPWVEAGSVRVDGSARDRVYVSNNDLGRLPRSAAVDVSGNARTAPAPAGFRRTVVERRTPSGQDGPPVRTALHPDGTVYAVFESWTDATAGGGDIVNVTFDVVVTRDDNGGVGANPFEDLKDADDSAVGQRVVTRRSERFNAFMGQERLGGDLSIAVDPTDPASVWVAWCDRVGGQMGCTLHVRHSTDGGQTWSRDVRTVTDAKNPALAANTDGLLGFACQQFKQRQWVTALELTADDWQSTPERHVLHQAPAAVPVARFLPYLGDYIRLLTVGRDFYGVFSGNNTPDLANFPEGVTYQRHADFVHHQLLDLDNVTRVPTSIDPFFFHRTP</sequence>
<dbReference type="EMBL" id="BAAAOQ010000016">
    <property type="protein sequence ID" value="GAA2200016.1"/>
    <property type="molecule type" value="Genomic_DNA"/>
</dbReference>
<comment type="caution">
    <text evidence="1">The sequence shown here is derived from an EMBL/GenBank/DDBJ whole genome shotgun (WGS) entry which is preliminary data.</text>
</comment>
<keyword evidence="2" id="KW-1185">Reference proteome</keyword>
<gene>
    <name evidence="1" type="ORF">GCM10009787_49270</name>
</gene>
<reference evidence="2" key="1">
    <citation type="journal article" date="2019" name="Int. J. Syst. Evol. Microbiol.">
        <title>The Global Catalogue of Microorganisms (GCM) 10K type strain sequencing project: providing services to taxonomists for standard genome sequencing and annotation.</title>
        <authorList>
            <consortium name="The Broad Institute Genomics Platform"/>
            <consortium name="The Broad Institute Genome Sequencing Center for Infectious Disease"/>
            <person name="Wu L."/>
            <person name="Ma J."/>
        </authorList>
    </citation>
    <scope>NUCLEOTIDE SEQUENCE [LARGE SCALE GENOMIC DNA]</scope>
    <source>
        <strain evidence="2">JCM 14924</strain>
    </source>
</reference>